<feature type="coiled-coil region" evidence="1">
    <location>
        <begin position="216"/>
        <end position="324"/>
    </location>
</feature>
<evidence type="ECO:0000256" key="1">
    <source>
        <dbReference type="SAM" id="Coils"/>
    </source>
</evidence>
<organism evidence="2 3">
    <name type="scientific">Molorchus minor</name>
    <dbReference type="NCBI Taxonomy" id="1323400"/>
    <lineage>
        <taxon>Eukaryota</taxon>
        <taxon>Metazoa</taxon>
        <taxon>Ecdysozoa</taxon>
        <taxon>Arthropoda</taxon>
        <taxon>Hexapoda</taxon>
        <taxon>Insecta</taxon>
        <taxon>Pterygota</taxon>
        <taxon>Neoptera</taxon>
        <taxon>Endopterygota</taxon>
        <taxon>Coleoptera</taxon>
        <taxon>Polyphaga</taxon>
        <taxon>Cucujiformia</taxon>
        <taxon>Chrysomeloidea</taxon>
        <taxon>Cerambycidae</taxon>
        <taxon>Lamiinae</taxon>
        <taxon>Monochamini</taxon>
        <taxon>Molorchus</taxon>
    </lineage>
</organism>
<reference evidence="2" key="1">
    <citation type="journal article" date="2023" name="Insect Mol. Biol.">
        <title>Genome sequencing provides insights into the evolution of gene families encoding plant cell wall-degrading enzymes in longhorned beetles.</title>
        <authorList>
            <person name="Shin N.R."/>
            <person name="Okamura Y."/>
            <person name="Kirsch R."/>
            <person name="Pauchet Y."/>
        </authorList>
    </citation>
    <scope>NUCLEOTIDE SEQUENCE</scope>
    <source>
        <strain evidence="2">MMC_N1</strain>
    </source>
</reference>
<sequence>MRRQTEINLRLCDYEKLNRNLEEALKDNEKLKGELEAEKNKHKKLFDIDITPSEGSRNMSFERQQISIERLKEKLEMVVQDEKLAKEKLKQVIQEEETLQERYVKIQSNLESERAEHLSEKESFQNIIRELSDKLKATEDNQTELKRLLTEKEEAFSLQLSLLEQQNKELYAELENKNILINSIRNENETYKGLISNADRNTQDTLSKLSACLYKIQEKENAVQLLHAENAEKNNKVMYLMSRIADLQTEVTKIRADLSKKNDTIIDLEDQNKCLQEMLSKSDDLKKHELINTEEKLKDTNRILRESENELGSVQNSIAHATEELDRISDDVAIYKNVINDGRRELTRVSHLVLRNWQGFKADAYDRINFLIDGKVELEEGKELLKLNDTIKFAVFILETLGEIESEVFLLI</sequence>
<name>A0ABQ9JZP4_9CUCU</name>
<evidence type="ECO:0000313" key="2">
    <source>
        <dbReference type="EMBL" id="KAJ8983808.1"/>
    </source>
</evidence>
<keyword evidence="1" id="KW-0175">Coiled coil</keyword>
<evidence type="ECO:0000313" key="3">
    <source>
        <dbReference type="Proteomes" id="UP001162164"/>
    </source>
</evidence>
<keyword evidence="3" id="KW-1185">Reference proteome</keyword>
<feature type="coiled-coil region" evidence="1">
    <location>
        <begin position="14"/>
        <end position="187"/>
    </location>
</feature>
<protein>
    <submittedName>
        <fullName evidence="2">Uncharacterized protein</fullName>
    </submittedName>
</protein>
<gene>
    <name evidence="2" type="ORF">NQ317_008934</name>
</gene>
<dbReference type="EMBL" id="JAPWTJ010000059">
    <property type="protein sequence ID" value="KAJ8983808.1"/>
    <property type="molecule type" value="Genomic_DNA"/>
</dbReference>
<accession>A0ABQ9JZP4</accession>
<dbReference type="Proteomes" id="UP001162164">
    <property type="component" value="Unassembled WGS sequence"/>
</dbReference>
<proteinExistence type="predicted"/>
<comment type="caution">
    <text evidence="2">The sequence shown here is derived from an EMBL/GenBank/DDBJ whole genome shotgun (WGS) entry which is preliminary data.</text>
</comment>